<proteinExistence type="predicted"/>
<reference evidence="2" key="1">
    <citation type="journal article" date="2020" name="Stud. Mycol.">
        <title>101 Dothideomycetes genomes: a test case for predicting lifestyles and emergence of pathogens.</title>
        <authorList>
            <person name="Haridas S."/>
            <person name="Albert R."/>
            <person name="Binder M."/>
            <person name="Bloem J."/>
            <person name="Labutti K."/>
            <person name="Salamov A."/>
            <person name="Andreopoulos B."/>
            <person name="Baker S."/>
            <person name="Barry K."/>
            <person name="Bills G."/>
            <person name="Bluhm B."/>
            <person name="Cannon C."/>
            <person name="Castanera R."/>
            <person name="Culley D."/>
            <person name="Daum C."/>
            <person name="Ezra D."/>
            <person name="Gonzalez J."/>
            <person name="Henrissat B."/>
            <person name="Kuo A."/>
            <person name="Liang C."/>
            <person name="Lipzen A."/>
            <person name="Lutzoni F."/>
            <person name="Magnuson J."/>
            <person name="Mondo S."/>
            <person name="Nolan M."/>
            <person name="Ohm R."/>
            <person name="Pangilinan J."/>
            <person name="Park H.-J."/>
            <person name="Ramirez L."/>
            <person name="Alfaro M."/>
            <person name="Sun H."/>
            <person name="Tritt A."/>
            <person name="Yoshinaga Y."/>
            <person name="Zwiers L.-H."/>
            <person name="Turgeon B."/>
            <person name="Goodwin S."/>
            <person name="Spatafora J."/>
            <person name="Crous P."/>
            <person name="Grigoriev I."/>
        </authorList>
    </citation>
    <scope>NUCLEOTIDE SEQUENCE</scope>
    <source>
        <strain evidence="2">CBS 690.94</strain>
    </source>
</reference>
<dbReference type="AlphaFoldDB" id="A0A9P4PEX9"/>
<feature type="compositionally biased region" description="Polar residues" evidence="1">
    <location>
        <begin position="660"/>
        <end position="677"/>
    </location>
</feature>
<keyword evidence="3" id="KW-1185">Reference proteome</keyword>
<feature type="compositionally biased region" description="Polar residues" evidence="1">
    <location>
        <begin position="204"/>
        <end position="219"/>
    </location>
</feature>
<feature type="compositionally biased region" description="Polar residues" evidence="1">
    <location>
        <begin position="68"/>
        <end position="82"/>
    </location>
</feature>
<gene>
    <name evidence="2" type="ORF">P171DRAFT_455730</name>
</gene>
<comment type="caution">
    <text evidence="2">The sequence shown here is derived from an EMBL/GenBank/DDBJ whole genome shotgun (WGS) entry which is preliminary data.</text>
</comment>
<feature type="compositionally biased region" description="Polar residues" evidence="1">
    <location>
        <begin position="19"/>
        <end position="30"/>
    </location>
</feature>
<evidence type="ECO:0000256" key="1">
    <source>
        <dbReference type="SAM" id="MobiDB-lite"/>
    </source>
</evidence>
<evidence type="ECO:0000313" key="2">
    <source>
        <dbReference type="EMBL" id="KAF2442712.1"/>
    </source>
</evidence>
<dbReference type="PANTHER" id="PTHR12751">
    <property type="entry name" value="PHOSPHATASE AND ACTIN REGULATOR PHACTR"/>
    <property type="match status" value="1"/>
</dbReference>
<accession>A0A9P4PEX9</accession>
<feature type="compositionally biased region" description="Low complexity" evidence="1">
    <location>
        <begin position="344"/>
        <end position="360"/>
    </location>
</feature>
<organism evidence="2 3">
    <name type="scientific">Karstenula rhodostoma CBS 690.94</name>
    <dbReference type="NCBI Taxonomy" id="1392251"/>
    <lineage>
        <taxon>Eukaryota</taxon>
        <taxon>Fungi</taxon>
        <taxon>Dikarya</taxon>
        <taxon>Ascomycota</taxon>
        <taxon>Pezizomycotina</taxon>
        <taxon>Dothideomycetes</taxon>
        <taxon>Pleosporomycetidae</taxon>
        <taxon>Pleosporales</taxon>
        <taxon>Massarineae</taxon>
        <taxon>Didymosphaeriaceae</taxon>
        <taxon>Karstenula</taxon>
    </lineage>
</organism>
<protein>
    <recommendedName>
        <fullName evidence="4">Protein BNI4</fullName>
    </recommendedName>
</protein>
<name>A0A9P4PEX9_9PLEO</name>
<dbReference type="OrthoDB" id="5563016at2759"/>
<feature type="compositionally biased region" description="Low complexity" evidence="1">
    <location>
        <begin position="108"/>
        <end position="124"/>
    </location>
</feature>
<evidence type="ECO:0000313" key="3">
    <source>
        <dbReference type="Proteomes" id="UP000799764"/>
    </source>
</evidence>
<feature type="region of interest" description="Disordered" evidence="1">
    <location>
        <begin position="280"/>
        <end position="320"/>
    </location>
</feature>
<dbReference type="PANTHER" id="PTHR12751:SF18">
    <property type="entry name" value="PHOSPHATASE AND ACTIN REGULATOR 1"/>
    <property type="match status" value="1"/>
</dbReference>
<dbReference type="GO" id="GO:0030036">
    <property type="term" value="P:actin cytoskeleton organization"/>
    <property type="evidence" value="ECO:0007669"/>
    <property type="project" value="TreeGrafter"/>
</dbReference>
<feature type="compositionally biased region" description="Low complexity" evidence="1">
    <location>
        <begin position="578"/>
        <end position="587"/>
    </location>
</feature>
<feature type="region of interest" description="Disordered" evidence="1">
    <location>
        <begin position="334"/>
        <end position="388"/>
    </location>
</feature>
<evidence type="ECO:0008006" key="4">
    <source>
        <dbReference type="Google" id="ProtNLM"/>
    </source>
</evidence>
<sequence length="738" mass="78706">MATVLAPIVQTSTPITMLHSSSDAFQTPSAQPHHPQQRSSQMPRTQSYAQAAGAGYRGTSAPIAPYAFSSTPQLRQETRSTSAQQQQPLPQQTQAANPARLGHPTHASSSSDSTVSTSGSSSRSLVAPSFTAREDGDFRKSVAEHLPASINLSTSVPDLSLSMPDASVKPSPGRYRRTASRTDSSASATVTTPTQQSPSVTATVPPSNTRPNQALQLDTTDLLPPARPGHNRASSVDDMQMQRAATSEQAKRYRRRSLSSIEAMAATAAPLSAVTAATTVARPAMDARPASSSNRRPGSSQSHERQGSSGSTTSSHASNRPSVCISLYGFRPSNLSQSRHESTPTRASPATTTAPAAKTPEPNRRIAPSPLSQPISPSEPTNPTPQMPSASLAVKQLTALNDKDTKGMKSRLRRAFSFGSAAELRRASAENTLNAGRAKLQKDRYQTEEDAEQAAIVAKQEAAGIGAGIYNGQGGFTSSTDNISISSTASSASIMLRKMGHGMKKGSRSIKGLFRPKSVIGVPAADGPLMQPQISRVTVEAERQKVNVNANPHEIGGGTGYPRLERNSIDAGRSTDTSSLVAPSSDSLSRKSIVGGDRERAEVLSSMKKGILKRTDTNSETSSPVVRPADTRNESPKSSAPSTPVNERNDYFTRPPRLANPSTRSLPSTPNGSRGNISFSPRLQFYDAWSASDYDRRGEIATCNRLTPMLAQQIKEELNSFKMEMEVHELSKPHTHFF</sequence>
<feature type="compositionally biased region" description="Polar residues" evidence="1">
    <location>
        <begin position="370"/>
        <end position="379"/>
    </location>
</feature>
<dbReference type="EMBL" id="MU001503">
    <property type="protein sequence ID" value="KAF2442712.1"/>
    <property type="molecule type" value="Genomic_DNA"/>
</dbReference>
<feature type="region of interest" description="Disordered" evidence="1">
    <location>
        <begin position="546"/>
        <end position="677"/>
    </location>
</feature>
<feature type="compositionally biased region" description="Low complexity" evidence="1">
    <location>
        <begin position="83"/>
        <end position="99"/>
    </location>
</feature>
<dbReference type="GO" id="GO:0003779">
    <property type="term" value="F:actin binding"/>
    <property type="evidence" value="ECO:0007669"/>
    <property type="project" value="TreeGrafter"/>
</dbReference>
<feature type="region of interest" description="Disordered" evidence="1">
    <location>
        <begin position="19"/>
        <end position="256"/>
    </location>
</feature>
<feature type="compositionally biased region" description="Polar residues" evidence="1">
    <location>
        <begin position="37"/>
        <end position="49"/>
    </location>
</feature>
<feature type="compositionally biased region" description="Polar residues" evidence="1">
    <location>
        <begin position="636"/>
        <end position="646"/>
    </location>
</feature>
<feature type="compositionally biased region" description="Basic and acidic residues" evidence="1">
    <location>
        <begin position="132"/>
        <end position="143"/>
    </location>
</feature>
<feature type="compositionally biased region" description="Low complexity" evidence="1">
    <location>
        <begin position="181"/>
        <end position="203"/>
    </location>
</feature>
<feature type="compositionally biased region" description="Low complexity" evidence="1">
    <location>
        <begin position="280"/>
        <end position="315"/>
    </location>
</feature>
<dbReference type="Proteomes" id="UP000799764">
    <property type="component" value="Unassembled WGS sequence"/>
</dbReference>